<evidence type="ECO:0000313" key="4">
    <source>
        <dbReference type="EMBL" id="MFM9414105.1"/>
    </source>
</evidence>
<feature type="compositionally biased region" description="Basic and acidic residues" evidence="2">
    <location>
        <begin position="415"/>
        <end position="425"/>
    </location>
</feature>
<keyword evidence="3" id="KW-0812">Transmembrane</keyword>
<reference evidence="4 5" key="1">
    <citation type="journal article" date="2016" name="Int. J. Syst. Evol. Microbiol.">
        <title>Peptococcus simiae sp. nov., isolated from rhesus macaque faeces and emended description of the genus Peptococcus.</title>
        <authorList>
            <person name="Shkoporov A.N."/>
            <person name="Efimov B.A."/>
            <person name="Kondova I."/>
            <person name="Ouwerling B."/>
            <person name="Chaplin A.V."/>
            <person name="Shcherbakova V.A."/>
            <person name="Langermans J.A.M."/>
        </authorList>
    </citation>
    <scope>NUCLEOTIDE SEQUENCE [LARGE SCALE GENOMIC DNA]</scope>
    <source>
        <strain evidence="4 5">M108</strain>
    </source>
</reference>
<dbReference type="InterPro" id="IPR011701">
    <property type="entry name" value="MFS"/>
</dbReference>
<dbReference type="InterPro" id="IPR050327">
    <property type="entry name" value="Proton-linked_MCT"/>
</dbReference>
<dbReference type="Proteomes" id="UP001631949">
    <property type="component" value="Unassembled WGS sequence"/>
</dbReference>
<organism evidence="4 5">
    <name type="scientific">Peptococcus simiae</name>
    <dbReference type="NCBI Taxonomy" id="1643805"/>
    <lineage>
        <taxon>Bacteria</taxon>
        <taxon>Bacillati</taxon>
        <taxon>Bacillota</taxon>
        <taxon>Clostridia</taxon>
        <taxon>Eubacteriales</taxon>
        <taxon>Peptococcaceae</taxon>
        <taxon>Peptococcus</taxon>
    </lineage>
</organism>
<feature type="transmembrane region" description="Helical" evidence="3">
    <location>
        <begin position="287"/>
        <end position="304"/>
    </location>
</feature>
<dbReference type="PANTHER" id="PTHR11360">
    <property type="entry name" value="MONOCARBOXYLATE TRANSPORTER"/>
    <property type="match status" value="1"/>
</dbReference>
<proteinExistence type="predicted"/>
<feature type="transmembrane region" description="Helical" evidence="3">
    <location>
        <begin position="12"/>
        <end position="34"/>
    </location>
</feature>
<feature type="transmembrane region" description="Helical" evidence="3">
    <location>
        <begin position="376"/>
        <end position="398"/>
    </location>
</feature>
<dbReference type="Gene3D" id="1.20.1250.20">
    <property type="entry name" value="MFS general substrate transporter like domains"/>
    <property type="match status" value="2"/>
</dbReference>
<evidence type="ECO:0000256" key="3">
    <source>
        <dbReference type="SAM" id="Phobius"/>
    </source>
</evidence>
<dbReference type="PANTHER" id="PTHR11360:SF317">
    <property type="entry name" value="MAJOR FACILITATOR SUPERFAMILY (MFS) PROFILE DOMAIN-CONTAINING PROTEIN-RELATED"/>
    <property type="match status" value="1"/>
</dbReference>
<feature type="transmembrane region" description="Helical" evidence="3">
    <location>
        <begin position="177"/>
        <end position="196"/>
    </location>
</feature>
<keyword evidence="3" id="KW-0472">Membrane</keyword>
<feature type="transmembrane region" description="Helical" evidence="3">
    <location>
        <begin position="254"/>
        <end position="275"/>
    </location>
</feature>
<feature type="region of interest" description="Disordered" evidence="2">
    <location>
        <begin position="404"/>
        <end position="425"/>
    </location>
</feature>
<comment type="subcellular location">
    <subcellularLocation>
        <location evidence="1">Cell membrane</location>
        <topology evidence="1">Multi-pass membrane protein</topology>
    </subcellularLocation>
</comment>
<feature type="transmembrane region" description="Helical" evidence="3">
    <location>
        <begin position="347"/>
        <end position="370"/>
    </location>
</feature>
<dbReference type="RefSeq" id="WP_408977718.1">
    <property type="nucleotide sequence ID" value="NZ_JBJUVG010000009.1"/>
</dbReference>
<evidence type="ECO:0000313" key="5">
    <source>
        <dbReference type="Proteomes" id="UP001631949"/>
    </source>
</evidence>
<feature type="transmembrane region" description="Helical" evidence="3">
    <location>
        <begin position="144"/>
        <end position="165"/>
    </location>
</feature>
<feature type="transmembrane region" description="Helical" evidence="3">
    <location>
        <begin position="110"/>
        <end position="132"/>
    </location>
</feature>
<evidence type="ECO:0000256" key="1">
    <source>
        <dbReference type="ARBA" id="ARBA00004651"/>
    </source>
</evidence>
<evidence type="ECO:0000256" key="2">
    <source>
        <dbReference type="SAM" id="MobiDB-lite"/>
    </source>
</evidence>
<dbReference type="EMBL" id="JBJUVG010000009">
    <property type="protein sequence ID" value="MFM9414105.1"/>
    <property type="molecule type" value="Genomic_DNA"/>
</dbReference>
<keyword evidence="5" id="KW-1185">Reference proteome</keyword>
<feature type="transmembrane region" description="Helical" evidence="3">
    <location>
        <begin position="310"/>
        <end position="335"/>
    </location>
</feature>
<sequence>MTFLKLLENKWLRAALPALLIHCSIGTVYCWSSFAQNLAESLQVTSQVIGGAFSLAIFCLGMSAAFAGPFIERNIHRASGLACLFFTTGLVGTGLTISLAPVLGSRLSLLGIYLFYGVIMGIGLGIGYLTPVKTLMLWFADHKGLGTGISIMGFGLAKAIASPLMNFLQDQVGLATMFYILAGLYFTMMYTGHLLLKKPGQHDEKAISAPINRLALFRNKTFLGIWLMFYLNISCGLALIAYEKPLLQTTALGLVAISLVQSLTAGANASGRLVLSTLSDRLADRNHIYKLIFFACLLVCGLGLSRASAAGVIILMLLVVNTGYGGGFSTMPALLASRFGMTHVSTIHGVVLSAWAFAGLTGNQVAALILKHFGDYQPLFLCLALFYGLGFFISHFLVSPAKAPALAPPTSGPLAKRELGRSTGR</sequence>
<keyword evidence="3" id="KW-1133">Transmembrane helix</keyword>
<protein>
    <submittedName>
        <fullName evidence="4">OFA family MFS transporter</fullName>
    </submittedName>
</protein>
<comment type="caution">
    <text evidence="4">The sequence shown here is derived from an EMBL/GenBank/DDBJ whole genome shotgun (WGS) entry which is preliminary data.</text>
</comment>
<name>A0ABW9H0A7_9FIRM</name>
<gene>
    <name evidence="4" type="ORF">ACKQTC_06970</name>
</gene>
<dbReference type="CDD" id="cd17353">
    <property type="entry name" value="MFS_OFA_like"/>
    <property type="match status" value="1"/>
</dbReference>
<dbReference type="Pfam" id="PF07690">
    <property type="entry name" value="MFS_1"/>
    <property type="match status" value="1"/>
</dbReference>
<feature type="transmembrane region" description="Helical" evidence="3">
    <location>
        <begin position="222"/>
        <end position="242"/>
    </location>
</feature>
<dbReference type="SUPFAM" id="SSF103473">
    <property type="entry name" value="MFS general substrate transporter"/>
    <property type="match status" value="1"/>
</dbReference>
<dbReference type="InterPro" id="IPR036259">
    <property type="entry name" value="MFS_trans_sf"/>
</dbReference>
<feature type="transmembrane region" description="Helical" evidence="3">
    <location>
        <begin position="83"/>
        <end position="104"/>
    </location>
</feature>
<accession>A0ABW9H0A7</accession>
<feature type="transmembrane region" description="Helical" evidence="3">
    <location>
        <begin position="46"/>
        <end position="71"/>
    </location>
</feature>